<evidence type="ECO:0000313" key="1">
    <source>
        <dbReference type="EMBL" id="VYU50809.1"/>
    </source>
</evidence>
<reference evidence="1" key="1">
    <citation type="submission" date="2019-11" db="EMBL/GenBank/DDBJ databases">
        <authorList>
            <person name="Feng L."/>
        </authorList>
    </citation>
    <scope>NUCLEOTIDE SEQUENCE</scope>
    <source>
        <strain evidence="1">VrattiLFYP33</strain>
    </source>
</reference>
<dbReference type="EMBL" id="CACRUX010000099">
    <property type="protein sequence ID" value="VYU50809.1"/>
    <property type="molecule type" value="Genomic_DNA"/>
</dbReference>
<protein>
    <submittedName>
        <fullName evidence="1">Uncharacterized protein</fullName>
    </submittedName>
</protein>
<dbReference type="AlphaFoldDB" id="A0A6N3FG90"/>
<organism evidence="1">
    <name type="scientific">Veillonella ratti</name>
    <dbReference type="NCBI Taxonomy" id="103892"/>
    <lineage>
        <taxon>Bacteria</taxon>
        <taxon>Bacillati</taxon>
        <taxon>Bacillota</taxon>
        <taxon>Negativicutes</taxon>
        <taxon>Veillonellales</taxon>
        <taxon>Veillonellaceae</taxon>
        <taxon>Veillonella</taxon>
    </lineage>
</organism>
<name>A0A6N3FG90_9FIRM</name>
<dbReference type="RefSeq" id="WP_156705805.1">
    <property type="nucleotide sequence ID" value="NZ_CACRUX010000099.1"/>
</dbReference>
<sequence>MRSKAIEYPHPVLNEYSSDYIDSTFSVNVFSNNDEDADIVLSIECKLNCSGLEKLILDGDAKVILCLICQRTSFRKMFELDIAKPVTIKIEKSKIVDLVEFEASIVAARDINEFSLPEFNPEYFRGCHFNLKKGYVLANEAGFKMKLNTHIEKDIAGVVLVRKDSNISSAKVQLSTSNEVNPELNDYIVISLPEEDYKIYSKMRTKKYLKNNAERFIQAVIILPAITEAIGRLRLDDSDQYEGTMWANSIYVALKKKILRI</sequence>
<accession>A0A6N3FG90</accession>
<gene>
    <name evidence="1" type="ORF">VRLFYP33_02298</name>
</gene>
<proteinExistence type="predicted"/>